<evidence type="ECO:0000256" key="1">
    <source>
        <dbReference type="SAM" id="MobiDB-lite"/>
    </source>
</evidence>
<dbReference type="AlphaFoldDB" id="A0A9Q1IP90"/>
<protein>
    <recommendedName>
        <fullName evidence="4">Senescence-associated protein</fullName>
    </recommendedName>
</protein>
<evidence type="ECO:0000313" key="2">
    <source>
        <dbReference type="EMBL" id="KAJ8349339.1"/>
    </source>
</evidence>
<feature type="compositionally biased region" description="Basic and acidic residues" evidence="1">
    <location>
        <begin position="39"/>
        <end position="49"/>
    </location>
</feature>
<comment type="caution">
    <text evidence="2">The sequence shown here is derived from an EMBL/GenBank/DDBJ whole genome shotgun (WGS) entry which is preliminary data.</text>
</comment>
<feature type="region of interest" description="Disordered" evidence="1">
    <location>
        <begin position="1"/>
        <end position="76"/>
    </location>
</feature>
<feature type="compositionally biased region" description="Low complexity" evidence="1">
    <location>
        <begin position="171"/>
        <end position="185"/>
    </location>
</feature>
<feature type="region of interest" description="Disordered" evidence="1">
    <location>
        <begin position="137"/>
        <end position="195"/>
    </location>
</feature>
<dbReference type="PANTHER" id="PTHR33047:SF8">
    <property type="entry name" value="REGULATOR OF RDNA TRANSCRIPTION PROTEIN 15"/>
    <property type="match status" value="1"/>
</dbReference>
<feature type="compositionally biased region" description="Basic and acidic residues" evidence="1">
    <location>
        <begin position="1"/>
        <end position="11"/>
    </location>
</feature>
<dbReference type="EMBL" id="JAINUF010000009">
    <property type="protein sequence ID" value="KAJ8349339.1"/>
    <property type="molecule type" value="Genomic_DNA"/>
</dbReference>
<name>A0A9Q1IP90_SYNKA</name>
<proteinExistence type="predicted"/>
<reference evidence="2" key="1">
    <citation type="journal article" date="2023" name="Science">
        <title>Genome structures resolve the early diversification of teleost fishes.</title>
        <authorList>
            <person name="Parey E."/>
            <person name="Louis A."/>
            <person name="Montfort J."/>
            <person name="Bouchez O."/>
            <person name="Roques C."/>
            <person name="Iampietro C."/>
            <person name="Lluch J."/>
            <person name="Castinel A."/>
            <person name="Donnadieu C."/>
            <person name="Desvignes T."/>
            <person name="Floi Bucao C."/>
            <person name="Jouanno E."/>
            <person name="Wen M."/>
            <person name="Mejri S."/>
            <person name="Dirks R."/>
            <person name="Jansen H."/>
            <person name="Henkel C."/>
            <person name="Chen W.J."/>
            <person name="Zahm M."/>
            <person name="Cabau C."/>
            <person name="Klopp C."/>
            <person name="Thompson A.W."/>
            <person name="Robinson-Rechavi M."/>
            <person name="Braasch I."/>
            <person name="Lecointre G."/>
            <person name="Bobe J."/>
            <person name="Postlethwait J.H."/>
            <person name="Berthelot C."/>
            <person name="Roest Crollius H."/>
            <person name="Guiguen Y."/>
        </authorList>
    </citation>
    <scope>NUCLEOTIDE SEQUENCE</scope>
    <source>
        <strain evidence="2">WJC10195</strain>
    </source>
</reference>
<evidence type="ECO:0000313" key="3">
    <source>
        <dbReference type="Proteomes" id="UP001152622"/>
    </source>
</evidence>
<keyword evidence="3" id="KW-1185">Reference proteome</keyword>
<dbReference type="InterPro" id="IPR052997">
    <property type="entry name" value="RRT15-like"/>
</dbReference>
<dbReference type="Proteomes" id="UP001152622">
    <property type="component" value="Chromosome 9"/>
</dbReference>
<dbReference type="OrthoDB" id="8928310at2759"/>
<evidence type="ECO:0008006" key="4">
    <source>
        <dbReference type="Google" id="ProtNLM"/>
    </source>
</evidence>
<dbReference type="PANTHER" id="PTHR33047">
    <property type="entry name" value="PROTEIN TAR1"/>
    <property type="match status" value="1"/>
</dbReference>
<sequence length="285" mass="30496">MIGRADIEGSKSDVAMNAWPPQASYPCGNFSDTSCLKPKKSEERARRAGDAPCSASPPRGGADGDPTSAGAHRPSLSLRHGVSLGGPLTHARVRLLGPCFKTGRVGCRHRCRPLAPVRGPVPARRCDTVRCALRTVRPGRQSRRRRGAPSRAVAPAATPPYPREGEDGAWRGSPGRRSSGRLPRPWGKRRGRGRGAVTLDARATSHLPLGPFQADPEPVAAHRRGGNAHGGGRVRPGGRSREGIRTAPARPTWPAELNPLGGLRGPHPFTSQRFHALFKVLFNFP</sequence>
<organism evidence="2 3">
    <name type="scientific">Synaphobranchus kaupii</name>
    <name type="common">Kaup's arrowtooth eel</name>
    <dbReference type="NCBI Taxonomy" id="118154"/>
    <lineage>
        <taxon>Eukaryota</taxon>
        <taxon>Metazoa</taxon>
        <taxon>Chordata</taxon>
        <taxon>Craniata</taxon>
        <taxon>Vertebrata</taxon>
        <taxon>Euteleostomi</taxon>
        <taxon>Actinopterygii</taxon>
        <taxon>Neopterygii</taxon>
        <taxon>Teleostei</taxon>
        <taxon>Anguilliformes</taxon>
        <taxon>Synaphobranchidae</taxon>
        <taxon>Synaphobranchus</taxon>
    </lineage>
</organism>
<accession>A0A9Q1IP90</accession>
<feature type="region of interest" description="Disordered" evidence="1">
    <location>
        <begin position="220"/>
        <end position="256"/>
    </location>
</feature>
<gene>
    <name evidence="2" type="ORF">SKAU_G00244690</name>
</gene>